<evidence type="ECO:0000313" key="3">
    <source>
        <dbReference type="Proteomes" id="UP000318578"/>
    </source>
</evidence>
<protein>
    <recommendedName>
        <fullName evidence="4">DUF3040 domain-containing protein</fullName>
    </recommendedName>
</protein>
<keyword evidence="1" id="KW-1133">Transmembrane helix</keyword>
<evidence type="ECO:0008006" key="4">
    <source>
        <dbReference type="Google" id="ProtNLM"/>
    </source>
</evidence>
<keyword evidence="3" id="KW-1185">Reference proteome</keyword>
<gene>
    <name evidence="2" type="ORF">FNH06_20300</name>
</gene>
<reference evidence="2 3" key="1">
    <citation type="submission" date="2019-07" db="EMBL/GenBank/DDBJ databases">
        <title>New species of Amycolatopsis and Streptomyces.</title>
        <authorList>
            <person name="Duangmal K."/>
            <person name="Teo W.F.A."/>
            <person name="Lipun K."/>
        </authorList>
    </citation>
    <scope>NUCLEOTIDE SEQUENCE [LARGE SCALE GENOMIC DNA]</scope>
    <source>
        <strain evidence="2 3">JCM 30562</strain>
    </source>
</reference>
<dbReference type="RefSeq" id="WP_144641179.1">
    <property type="nucleotide sequence ID" value="NZ_BNAX01000001.1"/>
</dbReference>
<comment type="caution">
    <text evidence="2">The sequence shown here is derived from an EMBL/GenBank/DDBJ whole genome shotgun (WGS) entry which is preliminary data.</text>
</comment>
<organism evidence="2 3">
    <name type="scientific">Amycolatopsis acidiphila</name>
    <dbReference type="NCBI Taxonomy" id="715473"/>
    <lineage>
        <taxon>Bacteria</taxon>
        <taxon>Bacillati</taxon>
        <taxon>Actinomycetota</taxon>
        <taxon>Actinomycetes</taxon>
        <taxon>Pseudonocardiales</taxon>
        <taxon>Pseudonocardiaceae</taxon>
        <taxon>Amycolatopsis</taxon>
    </lineage>
</organism>
<evidence type="ECO:0000313" key="2">
    <source>
        <dbReference type="EMBL" id="TVT20486.1"/>
    </source>
</evidence>
<evidence type="ECO:0000256" key="1">
    <source>
        <dbReference type="SAM" id="Phobius"/>
    </source>
</evidence>
<keyword evidence="1" id="KW-0812">Transmembrane</keyword>
<name>A0A558A8B1_9PSEU</name>
<dbReference type="Proteomes" id="UP000318578">
    <property type="component" value="Unassembled WGS sequence"/>
</dbReference>
<feature type="transmembrane region" description="Helical" evidence="1">
    <location>
        <begin position="86"/>
        <end position="110"/>
    </location>
</feature>
<sequence length="130" mass="13583">MVSFPHRRRETALLERVLSAEPVCTALHGLFAEPPSPPAAECVAAPVEKRRRGSRRATVLRAVTVAVVLLGIGGAVAAAVSGLVVVALLSAVLALAGLIVGVGQVVTVSLRRPKPPRPAPRRARDEFTSE</sequence>
<keyword evidence="1" id="KW-0472">Membrane</keyword>
<feature type="transmembrane region" description="Helical" evidence="1">
    <location>
        <begin position="59"/>
        <end position="80"/>
    </location>
</feature>
<proteinExistence type="predicted"/>
<dbReference type="AlphaFoldDB" id="A0A558A8B1"/>
<accession>A0A558A8B1</accession>
<dbReference type="EMBL" id="VJZA01000035">
    <property type="protein sequence ID" value="TVT20486.1"/>
    <property type="molecule type" value="Genomic_DNA"/>
</dbReference>